<evidence type="ECO:0000313" key="4">
    <source>
        <dbReference type="EMBL" id="ASD64534.1"/>
    </source>
</evidence>
<dbReference type="PANTHER" id="PTHR36509:SF2">
    <property type="entry name" value="BLL3101 PROTEIN"/>
    <property type="match status" value="1"/>
</dbReference>
<feature type="domain" description="DUF1214" evidence="2">
    <location>
        <begin position="355"/>
        <end position="463"/>
    </location>
</feature>
<dbReference type="OrthoDB" id="5288070at2"/>
<dbReference type="SUPFAM" id="SSF160935">
    <property type="entry name" value="VPA0735-like"/>
    <property type="match status" value="1"/>
</dbReference>
<reference evidence="4 5" key="1">
    <citation type="submission" date="2017-04" db="EMBL/GenBank/DDBJ databases">
        <title>Whole genome sequence of Bdellovibrio bacteriovorus strain SSB218315.</title>
        <authorList>
            <person name="Oyedara O."/>
            <person name="Rodriguez-Perez M.A."/>
        </authorList>
    </citation>
    <scope>NUCLEOTIDE SEQUENCE [LARGE SCALE GENOMIC DNA]</scope>
    <source>
        <strain evidence="4 5">SSB218315</strain>
    </source>
</reference>
<dbReference type="InterPro" id="IPR010679">
    <property type="entry name" value="DUF1254"/>
</dbReference>
<dbReference type="InterPro" id="IPR037050">
    <property type="entry name" value="DUF1254_sf"/>
</dbReference>
<dbReference type="Pfam" id="PF06742">
    <property type="entry name" value="DUF1214"/>
    <property type="match status" value="1"/>
</dbReference>
<organism evidence="4 5">
    <name type="scientific">Bdellovibrio bacteriovorus</name>
    <dbReference type="NCBI Taxonomy" id="959"/>
    <lineage>
        <taxon>Bacteria</taxon>
        <taxon>Pseudomonadati</taxon>
        <taxon>Bdellovibrionota</taxon>
        <taxon>Bdellovibrionia</taxon>
        <taxon>Bdellovibrionales</taxon>
        <taxon>Pseudobdellovibrionaceae</taxon>
        <taxon>Bdellovibrio</taxon>
    </lineage>
</organism>
<dbReference type="Pfam" id="PF06863">
    <property type="entry name" value="DUF1254"/>
    <property type="match status" value="1"/>
</dbReference>
<dbReference type="AlphaFoldDB" id="A0A1Z3NAN7"/>
<feature type="chain" id="PRO_5012938628" description="DUF1254 domain-containing protein" evidence="1">
    <location>
        <begin position="20"/>
        <end position="488"/>
    </location>
</feature>
<proteinExistence type="predicted"/>
<evidence type="ECO:0008006" key="6">
    <source>
        <dbReference type="Google" id="ProtNLM"/>
    </source>
</evidence>
<keyword evidence="1" id="KW-0732">Signal</keyword>
<dbReference type="InterPro" id="IPR037049">
    <property type="entry name" value="DUF1214_C_sf"/>
</dbReference>
<dbReference type="EMBL" id="CP020946">
    <property type="protein sequence ID" value="ASD64534.1"/>
    <property type="molecule type" value="Genomic_DNA"/>
</dbReference>
<evidence type="ECO:0000313" key="5">
    <source>
        <dbReference type="Proteomes" id="UP000197003"/>
    </source>
</evidence>
<dbReference type="Proteomes" id="UP000197003">
    <property type="component" value="Chromosome"/>
</dbReference>
<evidence type="ECO:0000259" key="2">
    <source>
        <dbReference type="Pfam" id="PF06742"/>
    </source>
</evidence>
<feature type="signal peptide" evidence="1">
    <location>
        <begin position="1"/>
        <end position="19"/>
    </location>
</feature>
<dbReference type="PROSITE" id="PS51257">
    <property type="entry name" value="PROKAR_LIPOPROTEIN"/>
    <property type="match status" value="1"/>
</dbReference>
<dbReference type="RefSeq" id="WP_088565999.1">
    <property type="nucleotide sequence ID" value="NZ_CP020946.1"/>
</dbReference>
<name>A0A1Z3NAN7_BDEBC</name>
<sequence>MKIQFVNLAVVLTAGMLMASCSSSEKKTTASVKTTASPAEIQKLAEEVYIYGYPMVLVETSREVMTNVSRVTADAAPVNQFLHKDRFPDASFTQVVSPNADTLYSSAFLDLSREPVILSVPEMGKRYYLMQLMSAWTDVFASPGTRTTGSHKGDFAITGPDWRGELPTGLTEIKSPTNTVWIIGRTQTNGPKDFAAVREIQKKYRLTTLSSWQQSDNEVIATPTRQVSSTVDMKTPPVAQVEAMDGVEFMEKFASLLKQNPPKPEDSAMVEKMARLGISETGQFDGRALSDAQRVAFNRGAKMALEKIVALNQAPPGVEVSAGWVYSYHMGAYGADYENRAYVAKYFLGANLPQDAVYPRASVDANGMPLKGDNKYTLRFAKGQLPPVRAFWSLTMYNSKQNFVKNPLNRYALGDRDKLKYGKDGSLEIYIQSERPEASKVANWLPAPAGDDFNLLMRLYWPKDEVLSHQWRMPGVQQVQPATGLSLR</sequence>
<dbReference type="Gene3D" id="2.60.40.1610">
    <property type="entry name" value="Domain of unknown function DUF1254"/>
    <property type="match status" value="1"/>
</dbReference>
<evidence type="ECO:0000259" key="3">
    <source>
        <dbReference type="Pfam" id="PF06863"/>
    </source>
</evidence>
<dbReference type="PANTHER" id="PTHR36509">
    <property type="entry name" value="BLL3101 PROTEIN"/>
    <property type="match status" value="1"/>
</dbReference>
<accession>A0A1Z3NAN7</accession>
<protein>
    <recommendedName>
        <fullName evidence="6">DUF1254 domain-containing protein</fullName>
    </recommendedName>
</protein>
<evidence type="ECO:0000256" key="1">
    <source>
        <dbReference type="SAM" id="SignalP"/>
    </source>
</evidence>
<gene>
    <name evidence="4" type="ORF">B9G79_13620</name>
</gene>
<dbReference type="Gene3D" id="2.60.120.600">
    <property type="entry name" value="Domain of unknown function DUF1214, C-terminal domain"/>
    <property type="match status" value="1"/>
</dbReference>
<dbReference type="InterPro" id="IPR010621">
    <property type="entry name" value="DUF1214"/>
</dbReference>
<feature type="domain" description="DUF1254" evidence="3">
    <location>
        <begin position="78"/>
        <end position="207"/>
    </location>
</feature>